<dbReference type="Gene3D" id="1.20.5.110">
    <property type="match status" value="1"/>
</dbReference>
<dbReference type="GeneID" id="87953548"/>
<dbReference type="PANTHER" id="PTHR45701">
    <property type="entry name" value="SYNAPTOBREVIN FAMILY MEMBER"/>
    <property type="match status" value="1"/>
</dbReference>
<name>A0ABZ1CS78_9TREE</name>
<evidence type="ECO:0000256" key="2">
    <source>
        <dbReference type="SAM" id="MobiDB-lite"/>
    </source>
</evidence>
<dbReference type="RefSeq" id="XP_062789225.1">
    <property type="nucleotide sequence ID" value="XM_062933174.1"/>
</dbReference>
<dbReference type="Pfam" id="PF00957">
    <property type="entry name" value="Synaptobrevin"/>
    <property type="match status" value="1"/>
</dbReference>
<feature type="region of interest" description="Disordered" evidence="2">
    <location>
        <begin position="1"/>
        <end position="41"/>
    </location>
</feature>
<keyword evidence="3" id="KW-0472">Membrane</keyword>
<keyword evidence="3" id="KW-1133">Transmembrane helix</keyword>
<feature type="domain" description="V-SNARE coiled-coil homology" evidence="4">
    <location>
        <begin position="45"/>
        <end position="105"/>
    </location>
</feature>
<evidence type="ECO:0000256" key="1">
    <source>
        <dbReference type="PROSITE-ProRule" id="PRU00290"/>
    </source>
</evidence>
<dbReference type="CDD" id="cd15843">
    <property type="entry name" value="R-SNARE"/>
    <property type="match status" value="1"/>
</dbReference>
<feature type="transmembrane region" description="Helical" evidence="3">
    <location>
        <begin position="109"/>
        <end position="129"/>
    </location>
</feature>
<accession>A0ABZ1CS78</accession>
<protein>
    <recommendedName>
        <fullName evidence="4">V-SNARE coiled-coil homology domain-containing protein</fullName>
    </recommendedName>
</protein>
<dbReference type="PROSITE" id="PS50892">
    <property type="entry name" value="V_SNARE"/>
    <property type="match status" value="1"/>
</dbReference>
<dbReference type="PRINTS" id="PR00219">
    <property type="entry name" value="SYNAPTOBREVN"/>
</dbReference>
<keyword evidence="1" id="KW-0175">Coiled coil</keyword>
<reference evidence="5 6" key="1">
    <citation type="submission" date="2024-01" db="EMBL/GenBank/DDBJ databases">
        <title>Comparative genomics of Cryptococcus and Kwoniella reveals pathogenesis evolution and contrasting modes of karyotype evolution via chromosome fusion or intercentromeric recombination.</title>
        <authorList>
            <person name="Coelho M.A."/>
            <person name="David-Palma M."/>
            <person name="Shea T."/>
            <person name="Bowers K."/>
            <person name="McGinley-Smith S."/>
            <person name="Mohammad A.W."/>
            <person name="Gnirke A."/>
            <person name="Yurkov A.M."/>
            <person name="Nowrousian M."/>
            <person name="Sun S."/>
            <person name="Cuomo C.A."/>
            <person name="Heitman J."/>
        </authorList>
    </citation>
    <scope>NUCLEOTIDE SEQUENCE [LARGE SCALE GENOMIC DNA]</scope>
    <source>
        <strain evidence="5">CBS 11374</strain>
    </source>
</reference>
<keyword evidence="3" id="KW-0812">Transmembrane</keyword>
<proteinExistence type="predicted"/>
<dbReference type="SUPFAM" id="SSF58038">
    <property type="entry name" value="SNARE fusion complex"/>
    <property type="match status" value="1"/>
</dbReference>
<dbReference type="InterPro" id="IPR042855">
    <property type="entry name" value="V_SNARE_CC"/>
</dbReference>
<dbReference type="Proteomes" id="UP001329825">
    <property type="component" value="Chromosome 2"/>
</dbReference>
<evidence type="ECO:0000256" key="3">
    <source>
        <dbReference type="SAM" id="Phobius"/>
    </source>
</evidence>
<dbReference type="InterPro" id="IPR001388">
    <property type="entry name" value="Synaptobrevin-like"/>
</dbReference>
<dbReference type="EMBL" id="CP141882">
    <property type="protein sequence ID" value="WRT64485.1"/>
    <property type="molecule type" value="Genomic_DNA"/>
</dbReference>
<evidence type="ECO:0000313" key="5">
    <source>
        <dbReference type="EMBL" id="WRT64485.1"/>
    </source>
</evidence>
<sequence>MKGCSKPVEPYDPSPANGRFYTQPGKGAILSTGEAEHTPNRQKKTIEEINKEIDETKDILHHNIESVLERGQRLDQLDEQTHQLSISSNTFDQTARKTNRKMWWKNQKWTIAICVLVLVILAGVIGGAIKGSEK</sequence>
<keyword evidence="6" id="KW-1185">Reference proteome</keyword>
<dbReference type="InterPro" id="IPR016444">
    <property type="entry name" value="Synaptobrevin/VAMP"/>
</dbReference>
<gene>
    <name evidence="5" type="ORF">IL334_001417</name>
</gene>
<evidence type="ECO:0000259" key="4">
    <source>
        <dbReference type="PROSITE" id="PS50892"/>
    </source>
</evidence>
<evidence type="ECO:0000313" key="6">
    <source>
        <dbReference type="Proteomes" id="UP001329825"/>
    </source>
</evidence>
<organism evidence="5 6">
    <name type="scientific">Kwoniella shivajii</name>
    <dbReference type="NCBI Taxonomy" id="564305"/>
    <lineage>
        <taxon>Eukaryota</taxon>
        <taxon>Fungi</taxon>
        <taxon>Dikarya</taxon>
        <taxon>Basidiomycota</taxon>
        <taxon>Agaricomycotina</taxon>
        <taxon>Tremellomycetes</taxon>
        <taxon>Tremellales</taxon>
        <taxon>Cryptococcaceae</taxon>
        <taxon>Kwoniella</taxon>
    </lineage>
</organism>